<keyword evidence="17" id="KW-1185">Reference proteome</keyword>
<dbReference type="FunFam" id="3.10.100.10:FF:000049">
    <property type="entry name" value="Lymphocyte antigen 75 variant"/>
    <property type="match status" value="1"/>
</dbReference>
<dbReference type="KEGG" id="cpoo:109322496"/>
<dbReference type="Pfam" id="PF24562">
    <property type="entry name" value="CysR_MRC2_N"/>
    <property type="match status" value="1"/>
</dbReference>
<dbReference type="SUPFAM" id="SSF56436">
    <property type="entry name" value="C-type lectin-like"/>
    <property type="match status" value="10"/>
</dbReference>
<dbReference type="FunFam" id="3.10.100.10:FF:000047">
    <property type="entry name" value="lymphocyte antigen 75"/>
    <property type="match status" value="1"/>
</dbReference>
<dbReference type="InterPro" id="IPR050111">
    <property type="entry name" value="C-type_lectin/snaclec_domain"/>
</dbReference>
<dbReference type="FunFam" id="3.10.100.10:FF:000052">
    <property type="entry name" value="Lymphocyte antigen 75"/>
    <property type="match status" value="1"/>
</dbReference>
<dbReference type="PROSITE" id="PS50041">
    <property type="entry name" value="C_TYPE_LECTIN_2"/>
    <property type="match status" value="10"/>
</dbReference>
<feature type="domain" description="C-type lectin" evidence="14">
    <location>
        <begin position="1259"/>
        <end position="1369"/>
    </location>
</feature>
<feature type="domain" description="C-type lectin" evidence="14">
    <location>
        <begin position="1553"/>
        <end position="1675"/>
    </location>
</feature>
<feature type="domain" description="C-type lectin" evidence="14">
    <location>
        <begin position="1120"/>
        <end position="1226"/>
    </location>
</feature>
<dbReference type="InterPro" id="IPR016186">
    <property type="entry name" value="C-type_lectin-like/link_sf"/>
</dbReference>
<dbReference type="FunFam" id="3.10.100.10:FF:000066">
    <property type="entry name" value="Lymphocyte antigen 75"/>
    <property type="match status" value="1"/>
</dbReference>
<dbReference type="InterPro" id="IPR001304">
    <property type="entry name" value="C-type_lectin-like"/>
</dbReference>
<dbReference type="SMART" id="SM00034">
    <property type="entry name" value="CLECT"/>
    <property type="match status" value="10"/>
</dbReference>
<dbReference type="InterPro" id="IPR016187">
    <property type="entry name" value="CTDL_fold"/>
</dbReference>
<keyword evidence="10" id="KW-0325">Glycoprotein</keyword>
<evidence type="ECO:0000256" key="6">
    <source>
        <dbReference type="ARBA" id="ARBA00022989"/>
    </source>
</evidence>
<keyword evidence="7 12" id="KW-0472">Membrane</keyword>
<dbReference type="GO" id="GO:0009897">
    <property type="term" value="C:external side of plasma membrane"/>
    <property type="evidence" value="ECO:0007669"/>
    <property type="project" value="Ensembl"/>
</dbReference>
<keyword evidence="9" id="KW-0675">Receptor</keyword>
<dbReference type="RefSeq" id="XP_019409092.1">
    <property type="nucleotide sequence ID" value="XM_019553547.1"/>
</dbReference>
<dbReference type="SUPFAM" id="SSF50370">
    <property type="entry name" value="Ricin B-like lectins"/>
    <property type="match status" value="1"/>
</dbReference>
<feature type="domain" description="C-type lectin" evidence="14">
    <location>
        <begin position="516"/>
        <end position="630"/>
    </location>
</feature>
<dbReference type="InterPro" id="IPR035992">
    <property type="entry name" value="Ricin_B-like_lectins"/>
</dbReference>
<accession>A0A7M4FPQ8</accession>
<feature type="domain" description="C-type lectin" evidence="14">
    <location>
        <begin position="661"/>
        <end position="777"/>
    </location>
</feature>
<feature type="signal peptide" evidence="13">
    <location>
        <begin position="1"/>
        <end position="32"/>
    </location>
</feature>
<dbReference type="FunFam" id="3.10.100.10:FF:000036">
    <property type="entry name" value="Lymphocyte antigen 75"/>
    <property type="match status" value="1"/>
</dbReference>
<dbReference type="InterPro" id="IPR018378">
    <property type="entry name" value="C-type_lectin_CS"/>
</dbReference>
<keyword evidence="6 12" id="KW-1133">Transmembrane helix</keyword>
<dbReference type="SUPFAM" id="SSF57440">
    <property type="entry name" value="Kringle-like"/>
    <property type="match status" value="1"/>
</dbReference>
<dbReference type="FunFam" id="3.10.100.10:FF:000063">
    <property type="entry name" value="Lymphocyte antigen 75"/>
    <property type="match status" value="1"/>
</dbReference>
<dbReference type="GO" id="GO:0006897">
    <property type="term" value="P:endocytosis"/>
    <property type="evidence" value="ECO:0007669"/>
    <property type="project" value="UniProtKB-KW"/>
</dbReference>
<evidence type="ECO:0000256" key="3">
    <source>
        <dbReference type="ARBA" id="ARBA00022692"/>
    </source>
</evidence>
<protein>
    <submittedName>
        <fullName evidence="16">Lymphocyte antigen 75</fullName>
    </submittedName>
</protein>
<dbReference type="GeneTree" id="ENSGT01050000244842"/>
<feature type="domain" description="C-type lectin" evidence="14">
    <location>
        <begin position="1409"/>
        <end position="1512"/>
    </location>
</feature>
<evidence type="ECO:0000256" key="11">
    <source>
        <dbReference type="PROSITE-ProRule" id="PRU00479"/>
    </source>
</evidence>
<dbReference type="PROSITE" id="PS00023">
    <property type="entry name" value="FN2_1"/>
    <property type="match status" value="1"/>
</dbReference>
<dbReference type="OMA" id="FWFVEEP"/>
<evidence type="ECO:0000313" key="17">
    <source>
        <dbReference type="Proteomes" id="UP000594220"/>
    </source>
</evidence>
<dbReference type="Gene3D" id="3.10.100.10">
    <property type="entry name" value="Mannose-Binding Protein A, subunit A"/>
    <property type="match status" value="10"/>
</dbReference>
<feature type="domain" description="C-type lectin" evidence="14">
    <location>
        <begin position="966"/>
        <end position="1088"/>
    </location>
</feature>
<dbReference type="FunFam" id="3.10.100.10:FF:000051">
    <property type="entry name" value="Lymphocyte antigen 75 variant"/>
    <property type="match status" value="1"/>
</dbReference>
<dbReference type="PANTHER" id="PTHR22803">
    <property type="entry name" value="MANNOSE, PHOSPHOLIPASE, LECTIN RECEPTOR RELATED"/>
    <property type="match status" value="1"/>
</dbReference>
<dbReference type="Ensembl" id="ENSCPRT00005031751.1">
    <property type="protein sequence ID" value="ENSCPRP00005027174.1"/>
    <property type="gene ID" value="ENSCPRG00005018829.1"/>
</dbReference>
<keyword evidence="8 11" id="KW-1015">Disulfide bond</keyword>
<sequence>MSGAAGRARAAAAACGLLLAAACGIALGPASASGSSAFTIRHERTSKCLQVKNSRIVTADCKETHETLWKWVSRNRLFNLGSKQCLGLNLTNLQFPLKMVDCNSQLMLWWRCADASVVGASWYKLTLKNEIVVTASINSSDCWRRNNSSDDICQQPYREIFTKDGNSYGKPCEFPFQVNKTWYHDCIQDKTHTGGEWCATSDDYSRDGSWGICLKPENGCHDIWEHDPGAESCYQLNTQSALSWKDAYISCLGQGGNLLSIRNAAELSYIQAKDGIAERFWIGLNQLDIFGGWQWSDHTPLNFINWNPDMQNSSPLGGSSCVMMDATFGQWQSIHCDTPLPYICRKPFNNTNSELPASSVSDVWKYIETRCDSGWLPHHGFCYMLVNNQVSWNGADRVCKVKNSDLISIHSLAEVELIVTKLQNETKEEIWLGLINEDMPALFKWSDGSKVVFTYWDQNEPNIPFNSTPNCVSYSGQLGRWRIKSCEEKLKYVCMKKGEILNETKSDKLCPLKEGWERHRDYCYTIRNSEVSFGAQCNLTVMNRFEQEFINSLIGKYSRVEAKYFWIGLQDLSHSGRYTWGDVDGEENEAVTYTNWNSLQPAFSGGCVAMSNGKSLGKWETKDCKTFKAFSICKKNIGPPKQPKVLPKPTDQCPPGWQNGSGLACYKFFHRERVLRTRTWEEAERFCEALGGHLPSFSHYEEMKELHSLLRDIISNDRWVWVGLNKRDPESLGTWQWSDDNSVTTLVMPLDYQEDVYDTRDCAALKTIRISRRHYWRFYPYEGKELDFYLKPFHCDAKLEWVCQITKGSTPKTPEWYIPDAVGIHGPSLVIDGSEYWFVLDKRLSYQEAAFYCEKNDSDLASVESYTKLRAVLSQIDMLAGEEQKWWLKFIDYGYHSHLQFRSRFYDQFWRDCLYVSKRSWYRDYPTDCNLKLPFICEKYNASLLEKHDPQYRPTKGGCPKDWIQFQNKCFLKLKRRYLTFKAANEMCETLGGTLPSITSQADQDFITSLLPDMPKNIWIGLQILYSTKENKWVDGSKLVYSNFHPLLKGKQRKIPIDLYDEEMNNQCAVVLNDPKMMYVGAWNFTSCGDTHFLCICQKPVDLDHAENLTQPVLNETLNYQNVQYRIILKNLSWSDAMMKCRENNMILVSITDQYQQAFLAVQAAHYNYPLWIGLSSTDDEKHYDWSDGKHISFSHWSEKDEETSDDCVFLDTDGFWKTSECSSEKLGAICYLPQNENEKVVEHITCPHKVKNTPWISFKNSCYTFMVTNDRWRGLRSQEAHHLCKTMNPNAFVLNIRDEEENNFVVEQLRSLSGLATWVWLGLIYDDADNYLKWYDETYLSYQNWREGRPNVKTNQFFAGINQDGFWDIYNYTANWHPQHFNLHSILACKIEMGSRETKPPLPASIPYGDNTYKILQKKITWYEALKECKKNGNDLASVHNESQQLFLDDIAKRDGYPLWLGLSIHDGSKSNFEWSDGSVFDYNPWELESSASTGNCVLLDLKGFWNRTKCTDVAEGAICYTSSKKRQLQPQQTKGSPRCPQNSGTSQWLQYKEHCYAFDMAFYNFSVYTAEDAKRVCQKLDPSAALLTIKDADENKFVSTQIRENDLITKSVWLGLSQNSKDQSLTWLDGSVLNYANWGNGTSEVSGKCSVIISTDGAWSEVDCNNSQSRVVCKAPLGSNHAGVAIAFALFIIIIIIAGLIWYLHKKKRLQWGSFSAVRYQRGMNEEETDNMFAKDG</sequence>
<feature type="disulfide bond" evidence="11">
    <location>
        <begin position="172"/>
        <end position="198"/>
    </location>
</feature>
<feature type="domain" description="C-type lectin" evidence="14">
    <location>
        <begin position="378"/>
        <end position="495"/>
    </location>
</feature>
<dbReference type="GeneID" id="109322496"/>
<evidence type="ECO:0000259" key="15">
    <source>
        <dbReference type="PROSITE" id="PS51092"/>
    </source>
</evidence>
<keyword evidence="5" id="KW-0677">Repeat</keyword>
<dbReference type="PROSITE" id="PS51257">
    <property type="entry name" value="PROKAR_LIPOPROTEIN"/>
    <property type="match status" value="1"/>
</dbReference>
<evidence type="ECO:0000256" key="4">
    <source>
        <dbReference type="ARBA" id="ARBA00022729"/>
    </source>
</evidence>
<feature type="domain" description="Fibronectin type-II" evidence="15">
    <location>
        <begin position="167"/>
        <end position="215"/>
    </location>
</feature>
<feature type="domain" description="C-type lectin" evidence="14">
    <location>
        <begin position="831"/>
        <end position="938"/>
    </location>
</feature>
<keyword evidence="3 12" id="KW-0812">Transmembrane</keyword>
<dbReference type="Gene3D" id="2.10.10.10">
    <property type="entry name" value="Fibronectin, type II, collagen-binding"/>
    <property type="match status" value="1"/>
</dbReference>
<evidence type="ECO:0000256" key="12">
    <source>
        <dbReference type="SAM" id="Phobius"/>
    </source>
</evidence>
<gene>
    <name evidence="16" type="primary">LY75</name>
</gene>
<evidence type="ECO:0000256" key="5">
    <source>
        <dbReference type="ARBA" id="ARBA00022737"/>
    </source>
</evidence>
<organism evidence="16 17">
    <name type="scientific">Crocodylus porosus</name>
    <name type="common">Saltwater crocodile</name>
    <name type="synonym">Estuarine crocodile</name>
    <dbReference type="NCBI Taxonomy" id="8502"/>
    <lineage>
        <taxon>Eukaryota</taxon>
        <taxon>Metazoa</taxon>
        <taxon>Chordata</taxon>
        <taxon>Craniata</taxon>
        <taxon>Vertebrata</taxon>
        <taxon>Euteleostomi</taxon>
        <taxon>Archelosauria</taxon>
        <taxon>Archosauria</taxon>
        <taxon>Crocodylia</taxon>
        <taxon>Longirostres</taxon>
        <taxon>Crocodylidae</taxon>
        <taxon>Crocodylus</taxon>
    </lineage>
</organism>
<dbReference type="PROSITE" id="PS00615">
    <property type="entry name" value="C_TYPE_LECTIN_1"/>
    <property type="match status" value="2"/>
</dbReference>
<dbReference type="InterPro" id="IPR000772">
    <property type="entry name" value="Ricin_B_lectin"/>
</dbReference>
<comment type="subcellular location">
    <subcellularLocation>
        <location evidence="1">Membrane</location>
        <topology evidence="1">Single-pass membrane protein</topology>
    </subcellularLocation>
</comment>
<name>A0A7M4FPQ8_CROPO</name>
<feature type="transmembrane region" description="Helical" evidence="12">
    <location>
        <begin position="1684"/>
        <end position="1706"/>
    </location>
</feature>
<dbReference type="InterPro" id="IPR036943">
    <property type="entry name" value="FN_type2_sf"/>
</dbReference>
<feature type="chain" id="PRO_5029589923" evidence="13">
    <location>
        <begin position="33"/>
        <end position="1739"/>
    </location>
</feature>
<evidence type="ECO:0000256" key="10">
    <source>
        <dbReference type="ARBA" id="ARBA00023180"/>
    </source>
</evidence>
<reference evidence="16" key="1">
    <citation type="submission" date="2025-08" db="UniProtKB">
        <authorList>
            <consortium name="Ensembl"/>
        </authorList>
    </citation>
    <scope>IDENTIFICATION</scope>
</reference>
<evidence type="ECO:0000313" key="16">
    <source>
        <dbReference type="Ensembl" id="ENSCPRP00005027174.1"/>
    </source>
</evidence>
<dbReference type="PROSITE" id="PS50231">
    <property type="entry name" value="RICIN_B_LECTIN"/>
    <property type="match status" value="1"/>
</dbReference>
<dbReference type="CTD" id="4065"/>
<evidence type="ECO:0000256" key="2">
    <source>
        <dbReference type="ARBA" id="ARBA00022583"/>
    </source>
</evidence>
<dbReference type="FunFam" id="3.10.100.10:FF:000043">
    <property type="entry name" value="lymphocyte antigen 75 precursor"/>
    <property type="match status" value="1"/>
</dbReference>
<proteinExistence type="predicted"/>
<dbReference type="PROSITE" id="PS51092">
    <property type="entry name" value="FN2_2"/>
    <property type="match status" value="1"/>
</dbReference>
<dbReference type="FunFam" id="3.10.100.10:FF:000060">
    <property type="entry name" value="Lymphocyte antigen 75"/>
    <property type="match status" value="1"/>
</dbReference>
<keyword evidence="4 13" id="KW-0732">Signal</keyword>
<evidence type="ECO:0000256" key="9">
    <source>
        <dbReference type="ARBA" id="ARBA00023170"/>
    </source>
</evidence>
<dbReference type="CDD" id="cd00062">
    <property type="entry name" value="FN2"/>
    <property type="match status" value="1"/>
</dbReference>
<reference evidence="16" key="2">
    <citation type="submission" date="2025-09" db="UniProtKB">
        <authorList>
            <consortium name="Ensembl"/>
        </authorList>
    </citation>
    <scope>IDENTIFICATION</scope>
</reference>
<evidence type="ECO:0000256" key="1">
    <source>
        <dbReference type="ARBA" id="ARBA00004167"/>
    </source>
</evidence>
<dbReference type="InterPro" id="IPR000562">
    <property type="entry name" value="FN_type2_dom"/>
</dbReference>
<dbReference type="Pfam" id="PF00040">
    <property type="entry name" value="fn2"/>
    <property type="match status" value="1"/>
</dbReference>
<dbReference type="Pfam" id="PF00059">
    <property type="entry name" value="Lectin_C"/>
    <property type="match status" value="9"/>
</dbReference>
<evidence type="ECO:0000259" key="14">
    <source>
        <dbReference type="PROSITE" id="PS50041"/>
    </source>
</evidence>
<dbReference type="SMART" id="SM00458">
    <property type="entry name" value="RICIN"/>
    <property type="match status" value="1"/>
</dbReference>
<dbReference type="FunFam" id="3.10.100.10:FF:000100">
    <property type="entry name" value="Lymphocyte antigen 75"/>
    <property type="match status" value="1"/>
</dbReference>
<evidence type="ECO:0000256" key="13">
    <source>
        <dbReference type="SAM" id="SignalP"/>
    </source>
</evidence>
<dbReference type="CDD" id="cd00037">
    <property type="entry name" value="CLECT"/>
    <property type="match status" value="10"/>
</dbReference>
<dbReference type="Proteomes" id="UP000594220">
    <property type="component" value="Unplaced"/>
</dbReference>
<feature type="disulfide bond" evidence="11">
    <location>
        <begin position="186"/>
        <end position="213"/>
    </location>
</feature>
<evidence type="ECO:0000256" key="7">
    <source>
        <dbReference type="ARBA" id="ARBA00023136"/>
    </source>
</evidence>
<evidence type="ECO:0000256" key="8">
    <source>
        <dbReference type="ARBA" id="ARBA00023157"/>
    </source>
</evidence>
<dbReference type="SMART" id="SM00059">
    <property type="entry name" value="FN2"/>
    <property type="match status" value="1"/>
</dbReference>
<dbReference type="InterPro" id="IPR013806">
    <property type="entry name" value="Kringle-like"/>
</dbReference>
<dbReference type="Gene3D" id="2.80.10.50">
    <property type="match status" value="1"/>
</dbReference>
<dbReference type="OrthoDB" id="6153550at2759"/>
<feature type="domain" description="C-type lectin" evidence="14">
    <location>
        <begin position="229"/>
        <end position="345"/>
    </location>
</feature>
<keyword evidence="2" id="KW-0254">Endocytosis</keyword>